<dbReference type="AlphaFoldDB" id="A0A0A9CXH3"/>
<reference evidence="1" key="1">
    <citation type="submission" date="2014-09" db="EMBL/GenBank/DDBJ databases">
        <authorList>
            <person name="Magalhaes I.L.F."/>
            <person name="Oliveira U."/>
            <person name="Santos F.R."/>
            <person name="Vidigal T.H.D.A."/>
            <person name="Brescovit A.D."/>
            <person name="Santos A.J."/>
        </authorList>
    </citation>
    <scope>NUCLEOTIDE SEQUENCE</scope>
    <source>
        <tissue evidence="1">Shoot tissue taken approximately 20 cm above the soil surface</tissue>
    </source>
</reference>
<organism evidence="1">
    <name type="scientific">Arundo donax</name>
    <name type="common">Giant reed</name>
    <name type="synonym">Donax arundinaceus</name>
    <dbReference type="NCBI Taxonomy" id="35708"/>
    <lineage>
        <taxon>Eukaryota</taxon>
        <taxon>Viridiplantae</taxon>
        <taxon>Streptophyta</taxon>
        <taxon>Embryophyta</taxon>
        <taxon>Tracheophyta</taxon>
        <taxon>Spermatophyta</taxon>
        <taxon>Magnoliopsida</taxon>
        <taxon>Liliopsida</taxon>
        <taxon>Poales</taxon>
        <taxon>Poaceae</taxon>
        <taxon>PACMAD clade</taxon>
        <taxon>Arundinoideae</taxon>
        <taxon>Arundineae</taxon>
        <taxon>Arundo</taxon>
    </lineage>
</organism>
<sequence>MNGAMGMFADTVLMMPSMVPVAAFISSSFLLTMNASAPSRSRASCFFPGDELITVTFIPNALANFTATWPSPPRPSTPTCFPGVFSPWYFMGLYTVMPAQSSGAPWSRGIASGNRTTNRSCTTTLLE</sequence>
<reference evidence="1" key="2">
    <citation type="journal article" date="2015" name="Data Brief">
        <title>Shoot transcriptome of the giant reed, Arundo donax.</title>
        <authorList>
            <person name="Barrero R.A."/>
            <person name="Guerrero F.D."/>
            <person name="Moolhuijzen P."/>
            <person name="Goolsby J.A."/>
            <person name="Tidwell J."/>
            <person name="Bellgard S.E."/>
            <person name="Bellgard M.I."/>
        </authorList>
    </citation>
    <scope>NUCLEOTIDE SEQUENCE</scope>
    <source>
        <tissue evidence="1">Shoot tissue taken approximately 20 cm above the soil surface</tissue>
    </source>
</reference>
<name>A0A0A9CXH3_ARUDO</name>
<accession>A0A0A9CXH3</accession>
<protein>
    <submittedName>
        <fullName evidence="1">Uncharacterized protein</fullName>
    </submittedName>
</protein>
<dbReference type="EMBL" id="GBRH01218802">
    <property type="protein sequence ID" value="JAD79093.1"/>
    <property type="molecule type" value="Transcribed_RNA"/>
</dbReference>
<proteinExistence type="predicted"/>
<evidence type="ECO:0000313" key="1">
    <source>
        <dbReference type="EMBL" id="JAD79093.1"/>
    </source>
</evidence>